<dbReference type="PROSITE" id="PS50217">
    <property type="entry name" value="BZIP"/>
    <property type="match status" value="1"/>
</dbReference>
<dbReference type="PROSITE" id="PS00036">
    <property type="entry name" value="BZIP_BASIC"/>
    <property type="match status" value="1"/>
</dbReference>
<evidence type="ECO:0000256" key="4">
    <source>
        <dbReference type="SAM" id="MobiDB-lite"/>
    </source>
</evidence>
<dbReference type="Proteomes" id="UP000827092">
    <property type="component" value="Unassembled WGS sequence"/>
</dbReference>
<keyword evidence="2" id="KW-0238">DNA-binding</keyword>
<evidence type="ECO:0000256" key="3">
    <source>
        <dbReference type="ARBA" id="ARBA00023163"/>
    </source>
</evidence>
<dbReference type="PANTHER" id="PTHR23351:SF24">
    <property type="entry name" value="ACTIVATING TRANSCRIPTION FACTOR 3-RELATED"/>
    <property type="match status" value="1"/>
</dbReference>
<reference evidence="6 7" key="1">
    <citation type="journal article" date="2022" name="Nat. Ecol. Evol.">
        <title>A masculinizing supergene underlies an exaggerated male reproductive morph in a spider.</title>
        <authorList>
            <person name="Hendrickx F."/>
            <person name="De Corte Z."/>
            <person name="Sonet G."/>
            <person name="Van Belleghem S.M."/>
            <person name="Kostlbacher S."/>
            <person name="Vangestel C."/>
        </authorList>
    </citation>
    <scope>NUCLEOTIDE SEQUENCE [LARGE SCALE GENOMIC DNA]</scope>
    <source>
        <strain evidence="6">W744_W776</strain>
    </source>
</reference>
<gene>
    <name evidence="6" type="ORF">JTE90_020123</name>
</gene>
<dbReference type="PRINTS" id="PR00042">
    <property type="entry name" value="LEUZIPPRFOS"/>
</dbReference>
<dbReference type="InterPro" id="IPR000837">
    <property type="entry name" value="AP-1"/>
</dbReference>
<dbReference type="GO" id="GO:0005634">
    <property type="term" value="C:nucleus"/>
    <property type="evidence" value="ECO:0007669"/>
    <property type="project" value="TreeGrafter"/>
</dbReference>
<dbReference type="EMBL" id="JAFNEN010000049">
    <property type="protein sequence ID" value="KAG8197846.1"/>
    <property type="molecule type" value="Genomic_DNA"/>
</dbReference>
<feature type="compositionally biased region" description="Low complexity" evidence="4">
    <location>
        <begin position="100"/>
        <end position="113"/>
    </location>
</feature>
<organism evidence="6 7">
    <name type="scientific">Oedothorax gibbosus</name>
    <dbReference type="NCBI Taxonomy" id="931172"/>
    <lineage>
        <taxon>Eukaryota</taxon>
        <taxon>Metazoa</taxon>
        <taxon>Ecdysozoa</taxon>
        <taxon>Arthropoda</taxon>
        <taxon>Chelicerata</taxon>
        <taxon>Arachnida</taxon>
        <taxon>Araneae</taxon>
        <taxon>Araneomorphae</taxon>
        <taxon>Entelegynae</taxon>
        <taxon>Araneoidea</taxon>
        <taxon>Linyphiidae</taxon>
        <taxon>Erigoninae</taxon>
        <taxon>Oedothorax</taxon>
    </lineage>
</organism>
<dbReference type="Gene3D" id="1.20.5.170">
    <property type="match status" value="1"/>
</dbReference>
<dbReference type="GO" id="GO:0000978">
    <property type="term" value="F:RNA polymerase II cis-regulatory region sequence-specific DNA binding"/>
    <property type="evidence" value="ECO:0007669"/>
    <property type="project" value="TreeGrafter"/>
</dbReference>
<dbReference type="InterPro" id="IPR004827">
    <property type="entry name" value="bZIP"/>
</dbReference>
<proteinExistence type="predicted"/>
<feature type="region of interest" description="Disordered" evidence="4">
    <location>
        <begin position="95"/>
        <end position="128"/>
    </location>
</feature>
<evidence type="ECO:0000259" key="5">
    <source>
        <dbReference type="PROSITE" id="PS50217"/>
    </source>
</evidence>
<dbReference type="PANTHER" id="PTHR23351">
    <property type="entry name" value="FOS TRANSCRIPTION FACTOR-RELATED"/>
    <property type="match status" value="1"/>
</dbReference>
<dbReference type="AlphaFoldDB" id="A0AAV6VQT2"/>
<feature type="domain" description="BZIP" evidence="5">
    <location>
        <begin position="178"/>
        <end position="241"/>
    </location>
</feature>
<sequence length="283" mass="31566">MMVSNHCLGMQSLTARSHLPFLCVTMFGSNGPCSPSDYMPHYTSILEPIYYPTNLVPDDPSTIHQQHQPMSFCCDSEDSAPPTPDIISGLISLGGPSPEDMSSGGSFGDMMSSPEDYHSTSSPPSYSMDVSRVQATRSKLIKEGLKLTIQSRRMVHGLDNVRPEYRQPLQEELTQEDEERRRRRRERNKVAATKCRNKKKERTGKLAEESETLETNNNALKTEINSLEAEKNELIGLLQGHLPHCSMQQQPPAMPAVARNHCYQAHQMANTSFQAPSWSSVSG</sequence>
<dbReference type="GO" id="GO:0000981">
    <property type="term" value="F:DNA-binding transcription factor activity, RNA polymerase II-specific"/>
    <property type="evidence" value="ECO:0007669"/>
    <property type="project" value="TreeGrafter"/>
</dbReference>
<protein>
    <recommendedName>
        <fullName evidence="5">BZIP domain-containing protein</fullName>
    </recommendedName>
</protein>
<keyword evidence="7" id="KW-1185">Reference proteome</keyword>
<dbReference type="SUPFAM" id="SSF57959">
    <property type="entry name" value="Leucine zipper domain"/>
    <property type="match status" value="1"/>
</dbReference>
<keyword evidence="1" id="KW-0805">Transcription regulation</keyword>
<dbReference type="CDD" id="cd14722">
    <property type="entry name" value="bZIP_ATF3"/>
    <property type="match status" value="1"/>
</dbReference>
<name>A0AAV6VQT2_9ARAC</name>
<dbReference type="InterPro" id="IPR046347">
    <property type="entry name" value="bZIP_sf"/>
</dbReference>
<comment type="caution">
    <text evidence="6">The sequence shown here is derived from an EMBL/GenBank/DDBJ whole genome shotgun (WGS) entry which is preliminary data.</text>
</comment>
<accession>A0AAV6VQT2</accession>
<dbReference type="SMART" id="SM00338">
    <property type="entry name" value="BRLZ"/>
    <property type="match status" value="1"/>
</dbReference>
<evidence type="ECO:0000256" key="1">
    <source>
        <dbReference type="ARBA" id="ARBA00023015"/>
    </source>
</evidence>
<dbReference type="Pfam" id="PF00170">
    <property type="entry name" value="bZIP_1"/>
    <property type="match status" value="1"/>
</dbReference>
<evidence type="ECO:0000313" key="6">
    <source>
        <dbReference type="EMBL" id="KAG8197846.1"/>
    </source>
</evidence>
<keyword evidence="3" id="KW-0804">Transcription</keyword>
<feature type="region of interest" description="Disordered" evidence="4">
    <location>
        <begin position="159"/>
        <end position="214"/>
    </location>
</feature>
<evidence type="ECO:0000313" key="7">
    <source>
        <dbReference type="Proteomes" id="UP000827092"/>
    </source>
</evidence>
<evidence type="ECO:0000256" key="2">
    <source>
        <dbReference type="ARBA" id="ARBA00023125"/>
    </source>
</evidence>